<dbReference type="Pfam" id="PF12262">
    <property type="entry name" value="Lipase_bact_N"/>
    <property type="match status" value="1"/>
</dbReference>
<dbReference type="Gene3D" id="3.40.50.1820">
    <property type="entry name" value="alpha/beta hydrolase"/>
    <property type="match status" value="1"/>
</dbReference>
<dbReference type="InterPro" id="IPR020009">
    <property type="entry name" value="VolA/Pla-1/cef"/>
</dbReference>
<accession>A0AAV5NL22</accession>
<feature type="domain" description="Bacterial virulence factor lipase N-terminal" evidence="1">
    <location>
        <begin position="32"/>
        <end position="248"/>
    </location>
</feature>
<protein>
    <submittedName>
        <fullName evidence="2">Lysophospholipase VolA</fullName>
    </submittedName>
</protein>
<name>A0AAV5NL22_9VIBR</name>
<gene>
    <name evidence="2" type="primary">volA</name>
    <name evidence="2" type="ORF">GCM10007932_06400</name>
</gene>
<dbReference type="PROSITE" id="PS51257">
    <property type="entry name" value="PROKAR_LIPOPROTEIN"/>
    <property type="match status" value="1"/>
</dbReference>
<dbReference type="SUPFAM" id="SSF53474">
    <property type="entry name" value="alpha/beta-Hydrolases"/>
    <property type="match status" value="1"/>
</dbReference>
<dbReference type="AlphaFoldDB" id="A0AAV5NL22"/>
<dbReference type="Proteomes" id="UP001156690">
    <property type="component" value="Unassembled WGS sequence"/>
</dbReference>
<dbReference type="RefSeq" id="WP_126607781.1">
    <property type="nucleotide sequence ID" value="NZ_AP025145.1"/>
</dbReference>
<evidence type="ECO:0000313" key="2">
    <source>
        <dbReference type="EMBL" id="GLQ71280.1"/>
    </source>
</evidence>
<dbReference type="EMBL" id="BSNX01000004">
    <property type="protein sequence ID" value="GLQ71280.1"/>
    <property type="molecule type" value="Genomic_DNA"/>
</dbReference>
<organism evidence="2 3">
    <name type="scientific">Vibrio penaeicida</name>
    <dbReference type="NCBI Taxonomy" id="104609"/>
    <lineage>
        <taxon>Bacteria</taxon>
        <taxon>Pseudomonadati</taxon>
        <taxon>Pseudomonadota</taxon>
        <taxon>Gammaproteobacteria</taxon>
        <taxon>Vibrionales</taxon>
        <taxon>Vibrionaceae</taxon>
        <taxon>Vibrio</taxon>
    </lineage>
</organism>
<proteinExistence type="predicted"/>
<dbReference type="InterPro" id="IPR029058">
    <property type="entry name" value="AB_hydrolase_fold"/>
</dbReference>
<dbReference type="InterPro" id="IPR025920">
    <property type="entry name" value="Lipase_bact_N"/>
</dbReference>
<evidence type="ECO:0000259" key="1">
    <source>
        <dbReference type="Pfam" id="PF12262"/>
    </source>
</evidence>
<comment type="caution">
    <text evidence="2">The sequence shown here is derived from an EMBL/GenBank/DDBJ whole genome shotgun (WGS) entry which is preliminary data.</text>
</comment>
<sequence length="802" mass="84142">MSKKFSISLLASAIILAGCGNDNKVTGDSTINLESYLTESINRATTIKFTLQGKNASVPLPTNLLFNANDGTLNIPSGGDSAITNPKVGMSYADGFSITMPIAITLDGVGFNDGSVTQGVKLYTLTKKLTESGVAVATELALGTDFAVVTSGKQLVIVPLVPFKEKTEYLFTITDDVVDKDGNAIGTSQSYASLKTSNVTYETGSLASAQQLIKGQELLALSQGTDTKKIVYSSWFTTQSVGDSITPTISLIGQNLSDIGAKWKDGANPNSVDLSTAYTMDLSATATDFAASLNADDNFVKYVADDATDAANKRAAIISNYTASSVNVTKGTIKLPYFLENSASKYGNTPFESATPSLAIVLNALQDDDLKGVVGAQLVAKSIDPTKLLTDQAEQAKLFGIELKKPDGTALDPTRKITQYSPFPKIKSLESVPFLLFTPASGTINGLVIYHHGITSAKENAYSFAANTVSNGVANLAVLAIDHPIHGERSISDTISANASALNYLNLGALPVARDNMRQSILDVAGVRAALTKTFSGGGFTNTELSPYNPTTNSPKFMGHSLGGITGFSAVSALNEQPTALATVFSIGAGAYPNAGGQIAELLFGSKHFSPLIKHNLALQSSDIYKAHYASSCTTLAADKIGDCYTSFTDSTEIAKLTSETFLPFKYAAQTVVDTVDPYAIADSFTNVASTPTLIYQAKDDDTVPNSVAGLVPGVTFAGTTPLANKLSLTAVTNTNSGAQTGNKHLVQYNATAKHSTVIAPQTASGNSFADLAHYSEMQTGLVDFFLDNALGNVNNTNSVLE</sequence>
<dbReference type="NCBIfam" id="TIGR03502">
    <property type="entry name" value="lipase_Pla1_cef"/>
    <property type="match status" value="1"/>
</dbReference>
<evidence type="ECO:0000313" key="3">
    <source>
        <dbReference type="Proteomes" id="UP001156690"/>
    </source>
</evidence>
<reference evidence="3" key="1">
    <citation type="journal article" date="2019" name="Int. J. Syst. Evol. Microbiol.">
        <title>The Global Catalogue of Microorganisms (GCM) 10K type strain sequencing project: providing services to taxonomists for standard genome sequencing and annotation.</title>
        <authorList>
            <consortium name="The Broad Institute Genomics Platform"/>
            <consortium name="The Broad Institute Genome Sequencing Center for Infectious Disease"/>
            <person name="Wu L."/>
            <person name="Ma J."/>
        </authorList>
    </citation>
    <scope>NUCLEOTIDE SEQUENCE [LARGE SCALE GENOMIC DNA]</scope>
    <source>
        <strain evidence="3">NBRC 15640</strain>
    </source>
</reference>
<keyword evidence="3" id="KW-1185">Reference proteome</keyword>